<sequence length="325" mass="34183">MLLDNIKKADVFVGKKRTKTICTVPSTTVRSTVTVKPTITKTETSTLIQTSIATKPGSTETVTITATAFTTEEEKATFTETFYTYESTTSVLTVTITSTAPPEQTCTPTAGRRGINRRASASACTSIPSDCSCLLTQTASSGKVTVKTTITLPTSTVTVKATVTKPITVTTTLIGTTYTDTTTTESTITSYTTLTTSTTIITSTSTSVSTATATVAFDPCASSQRFESSLMTSPNVVVGITSDAGGPDGGFRNCCGNCWSNKDCVFFEVQTSPYPTCKQYYTLRTVVPFCQTQSCQRGVRPVQLAQGSSTFGLGPCAALAGSGTR</sequence>
<evidence type="ECO:0008006" key="3">
    <source>
        <dbReference type="Google" id="ProtNLM"/>
    </source>
</evidence>
<accession>A0AAD6NM74</accession>
<comment type="caution">
    <text evidence="1">The sequence shown here is derived from an EMBL/GenBank/DDBJ whole genome shotgun (WGS) entry which is preliminary data.</text>
</comment>
<protein>
    <recommendedName>
        <fullName evidence="3">Apple domain-containing protein</fullName>
    </recommendedName>
</protein>
<reference evidence="1" key="1">
    <citation type="submission" date="2023-01" db="EMBL/GenBank/DDBJ databases">
        <title>The chitinases involved in constricting ring structure development in the nematode-trapping fungus Drechslerella dactyloides.</title>
        <authorList>
            <person name="Wang R."/>
            <person name="Zhang L."/>
            <person name="Tang P."/>
            <person name="Li S."/>
            <person name="Liang L."/>
        </authorList>
    </citation>
    <scope>NUCLEOTIDE SEQUENCE</scope>
    <source>
        <strain evidence="1">YMF1.00031</strain>
    </source>
</reference>
<dbReference type="AlphaFoldDB" id="A0AAD6NM74"/>
<evidence type="ECO:0000313" key="1">
    <source>
        <dbReference type="EMBL" id="KAJ6261968.1"/>
    </source>
</evidence>
<dbReference type="Proteomes" id="UP001221413">
    <property type="component" value="Unassembled WGS sequence"/>
</dbReference>
<organism evidence="1 2">
    <name type="scientific">Drechslerella dactyloides</name>
    <name type="common">Nematode-trapping fungus</name>
    <name type="synonym">Arthrobotrys dactyloides</name>
    <dbReference type="NCBI Taxonomy" id="74499"/>
    <lineage>
        <taxon>Eukaryota</taxon>
        <taxon>Fungi</taxon>
        <taxon>Dikarya</taxon>
        <taxon>Ascomycota</taxon>
        <taxon>Pezizomycotina</taxon>
        <taxon>Orbiliomycetes</taxon>
        <taxon>Orbiliales</taxon>
        <taxon>Orbiliaceae</taxon>
        <taxon>Drechslerella</taxon>
    </lineage>
</organism>
<proteinExistence type="predicted"/>
<dbReference type="EMBL" id="JAQGDS010000003">
    <property type="protein sequence ID" value="KAJ6261968.1"/>
    <property type="molecule type" value="Genomic_DNA"/>
</dbReference>
<gene>
    <name evidence="1" type="ORF">Dda_2769</name>
</gene>
<name>A0AAD6NM74_DREDA</name>
<keyword evidence="2" id="KW-1185">Reference proteome</keyword>
<evidence type="ECO:0000313" key="2">
    <source>
        <dbReference type="Proteomes" id="UP001221413"/>
    </source>
</evidence>